<keyword evidence="19" id="KW-1185">Reference proteome</keyword>
<evidence type="ECO:0000313" key="18">
    <source>
        <dbReference type="EMBL" id="UZJ23824.1"/>
    </source>
</evidence>
<keyword evidence="5" id="KW-0227">DNA damage</keyword>
<comment type="cofactor">
    <cofactor evidence="1">
        <name>Zn(2+)</name>
        <dbReference type="ChEBI" id="CHEBI:29105"/>
    </cofactor>
</comment>
<dbReference type="PROSITE" id="PS01242">
    <property type="entry name" value="ZF_FPG_1"/>
    <property type="match status" value="1"/>
</dbReference>
<dbReference type="CDD" id="cd08970">
    <property type="entry name" value="AcNei1_N"/>
    <property type="match status" value="1"/>
</dbReference>
<dbReference type="PANTHER" id="PTHR42697">
    <property type="entry name" value="ENDONUCLEASE 8"/>
    <property type="match status" value="1"/>
</dbReference>
<dbReference type="SUPFAM" id="SSF81624">
    <property type="entry name" value="N-terminal domain of MutM-like DNA repair proteins"/>
    <property type="match status" value="1"/>
</dbReference>
<evidence type="ECO:0000256" key="9">
    <source>
        <dbReference type="ARBA" id="ARBA00023125"/>
    </source>
</evidence>
<reference evidence="18" key="1">
    <citation type="submission" date="2022-10" db="EMBL/GenBank/DDBJ databases">
        <title>Rhodococcus sp.75.</title>
        <authorList>
            <person name="Sun M."/>
        </authorList>
    </citation>
    <scope>NUCLEOTIDE SEQUENCE</scope>
    <source>
        <strain evidence="18">75</strain>
    </source>
</reference>
<dbReference type="PANTHER" id="PTHR42697:SF3">
    <property type="entry name" value="ENDONUCLEASE 8 1"/>
    <property type="match status" value="1"/>
</dbReference>
<dbReference type="EC" id="4.2.99.18" evidence="3"/>
<comment type="similarity">
    <text evidence="2">Belongs to the FPG family.</text>
</comment>
<dbReference type="InterPro" id="IPR000214">
    <property type="entry name" value="Znf_DNA_glyclase/AP_lyase"/>
</dbReference>
<dbReference type="SUPFAM" id="SSF46946">
    <property type="entry name" value="S13-like H2TH domain"/>
    <property type="match status" value="1"/>
</dbReference>
<feature type="region of interest" description="Disordered" evidence="16">
    <location>
        <begin position="1"/>
        <end position="25"/>
    </location>
</feature>
<keyword evidence="6 15" id="KW-0863">Zinc-finger</keyword>
<accession>A0ABY6NX63</accession>
<dbReference type="SUPFAM" id="SSF57716">
    <property type="entry name" value="Glucocorticoid receptor-like (DNA-binding domain)"/>
    <property type="match status" value="1"/>
</dbReference>
<dbReference type="Pfam" id="PF01149">
    <property type="entry name" value="Fapy_DNA_glyco"/>
    <property type="match status" value="1"/>
</dbReference>
<evidence type="ECO:0000256" key="15">
    <source>
        <dbReference type="PROSITE-ProRule" id="PRU00391"/>
    </source>
</evidence>
<evidence type="ECO:0000256" key="16">
    <source>
        <dbReference type="SAM" id="MobiDB-lite"/>
    </source>
</evidence>
<keyword evidence="7" id="KW-0378">Hydrolase</keyword>
<evidence type="ECO:0000256" key="2">
    <source>
        <dbReference type="ARBA" id="ARBA00009409"/>
    </source>
</evidence>
<evidence type="ECO:0000259" key="17">
    <source>
        <dbReference type="PROSITE" id="PS51066"/>
    </source>
</evidence>
<evidence type="ECO:0000256" key="13">
    <source>
        <dbReference type="ARBA" id="ARBA00023295"/>
    </source>
</evidence>
<keyword evidence="9" id="KW-0238">DNA-binding</keyword>
<evidence type="ECO:0000256" key="11">
    <source>
        <dbReference type="ARBA" id="ARBA00023239"/>
    </source>
</evidence>
<dbReference type="Gene3D" id="1.10.8.50">
    <property type="match status" value="1"/>
</dbReference>
<evidence type="ECO:0000313" key="19">
    <source>
        <dbReference type="Proteomes" id="UP001164965"/>
    </source>
</evidence>
<keyword evidence="10" id="KW-0234">DNA repair</keyword>
<keyword evidence="13" id="KW-0326">Glycosidase</keyword>
<gene>
    <name evidence="18" type="ORF">RHODO2019_11500</name>
</gene>
<evidence type="ECO:0000256" key="7">
    <source>
        <dbReference type="ARBA" id="ARBA00022801"/>
    </source>
</evidence>
<evidence type="ECO:0000256" key="6">
    <source>
        <dbReference type="ARBA" id="ARBA00022771"/>
    </source>
</evidence>
<dbReference type="InterPro" id="IPR012319">
    <property type="entry name" value="FPG_cat"/>
</dbReference>
<keyword evidence="4" id="KW-0479">Metal-binding</keyword>
<evidence type="ECO:0000256" key="12">
    <source>
        <dbReference type="ARBA" id="ARBA00023268"/>
    </source>
</evidence>
<dbReference type="InterPro" id="IPR015886">
    <property type="entry name" value="H2TH_FPG"/>
</dbReference>
<evidence type="ECO:0000256" key="10">
    <source>
        <dbReference type="ARBA" id="ARBA00023204"/>
    </source>
</evidence>
<keyword evidence="11" id="KW-0456">Lyase</keyword>
<keyword evidence="8" id="KW-0862">Zinc</keyword>
<dbReference type="EMBL" id="CP110615">
    <property type="protein sequence ID" value="UZJ23824.1"/>
    <property type="molecule type" value="Genomic_DNA"/>
</dbReference>
<feature type="domain" description="FPG-type" evidence="17">
    <location>
        <begin position="233"/>
        <end position="267"/>
    </location>
</feature>
<evidence type="ECO:0000256" key="14">
    <source>
        <dbReference type="ARBA" id="ARBA00044632"/>
    </source>
</evidence>
<dbReference type="PROSITE" id="PS51066">
    <property type="entry name" value="ZF_FPG_2"/>
    <property type="match status" value="1"/>
</dbReference>
<name>A0ABY6NX63_9NOCA</name>
<evidence type="ECO:0000256" key="4">
    <source>
        <dbReference type="ARBA" id="ARBA00022723"/>
    </source>
</evidence>
<organism evidence="18 19">
    <name type="scientific">Rhodococcus antarcticus</name>
    <dbReference type="NCBI Taxonomy" id="2987751"/>
    <lineage>
        <taxon>Bacteria</taxon>
        <taxon>Bacillati</taxon>
        <taxon>Actinomycetota</taxon>
        <taxon>Actinomycetes</taxon>
        <taxon>Mycobacteriales</taxon>
        <taxon>Nocardiaceae</taxon>
        <taxon>Rhodococcus</taxon>
    </lineage>
</organism>
<dbReference type="InterPro" id="IPR015887">
    <property type="entry name" value="DNA_glyclase_Znf_dom_DNA_BS"/>
</dbReference>
<evidence type="ECO:0000256" key="1">
    <source>
        <dbReference type="ARBA" id="ARBA00001947"/>
    </source>
</evidence>
<sequence length="268" mass="29916">MPEGHTIHRLARDHQKQFGGAPVHVTSPQGRFSTGAELVDGMTLRGAEAYGKHLLHRYGPDTVVHVHLGLYGKFTSHTGEVAEPRGQVRMRMVGTDHWADLRGATACEVWTAHEVDTLLDRLGPDPLRKDADPERAWARISRSKVTVGALLMDQKVLAGVGNVYRAEVLFRHGIGPHRSGRDLDRAEWDAVWLDLVELMKVGVRRGRIVTIRPEHDHGDLPVRRGRVGGPRSYVYRRAGLPCRTCGTPVLTEEMVGRNLFWCPTCQPD</sequence>
<protein>
    <recommendedName>
        <fullName evidence="3">DNA-(apurinic or apyrimidinic site) lyase</fullName>
        <ecNumber evidence="3">4.2.99.18</ecNumber>
    </recommendedName>
</protein>
<evidence type="ECO:0000256" key="3">
    <source>
        <dbReference type="ARBA" id="ARBA00012720"/>
    </source>
</evidence>
<dbReference type="Pfam" id="PF06827">
    <property type="entry name" value="zf-FPG_IleRS"/>
    <property type="match status" value="1"/>
</dbReference>
<proteinExistence type="inferred from homology"/>
<dbReference type="RefSeq" id="WP_265381932.1">
    <property type="nucleotide sequence ID" value="NZ_CP110615.1"/>
</dbReference>
<comment type="catalytic activity">
    <reaction evidence="14">
        <text>2'-deoxyribonucleotide-(2'-deoxyribose 5'-phosphate)-2'-deoxyribonucleotide-DNA = a 3'-end 2'-deoxyribonucleotide-(2,3-dehydro-2,3-deoxyribose 5'-phosphate)-DNA + a 5'-end 5'-phospho-2'-deoxyribonucleoside-DNA + H(+)</text>
        <dbReference type="Rhea" id="RHEA:66592"/>
        <dbReference type="Rhea" id="RHEA-COMP:13180"/>
        <dbReference type="Rhea" id="RHEA-COMP:16897"/>
        <dbReference type="Rhea" id="RHEA-COMP:17067"/>
        <dbReference type="ChEBI" id="CHEBI:15378"/>
        <dbReference type="ChEBI" id="CHEBI:136412"/>
        <dbReference type="ChEBI" id="CHEBI:157695"/>
        <dbReference type="ChEBI" id="CHEBI:167181"/>
        <dbReference type="EC" id="4.2.99.18"/>
    </reaction>
</comment>
<evidence type="ECO:0000256" key="8">
    <source>
        <dbReference type="ARBA" id="ARBA00022833"/>
    </source>
</evidence>
<dbReference type="Gene3D" id="3.20.190.10">
    <property type="entry name" value="MutM-like, N-terminal"/>
    <property type="match status" value="1"/>
</dbReference>
<dbReference type="InterPro" id="IPR010663">
    <property type="entry name" value="Znf_FPG/IleRS"/>
</dbReference>
<dbReference type="Pfam" id="PF06831">
    <property type="entry name" value="H2TH"/>
    <property type="match status" value="1"/>
</dbReference>
<dbReference type="SMART" id="SM00898">
    <property type="entry name" value="Fapy_DNA_glyco"/>
    <property type="match status" value="1"/>
</dbReference>
<dbReference type="SMART" id="SM01232">
    <property type="entry name" value="H2TH"/>
    <property type="match status" value="1"/>
</dbReference>
<evidence type="ECO:0000256" key="5">
    <source>
        <dbReference type="ARBA" id="ARBA00022763"/>
    </source>
</evidence>
<dbReference type="InterPro" id="IPR010979">
    <property type="entry name" value="Ribosomal_uS13-like_H2TH"/>
</dbReference>
<dbReference type="Proteomes" id="UP001164965">
    <property type="component" value="Chromosome"/>
</dbReference>
<keyword evidence="12" id="KW-0511">Multifunctional enzyme</keyword>
<dbReference type="InterPro" id="IPR035937">
    <property type="entry name" value="FPG_N"/>
</dbReference>